<organism evidence="7 8">
    <name type="scientific">Crenothrix polyspora</name>
    <dbReference type="NCBI Taxonomy" id="360316"/>
    <lineage>
        <taxon>Bacteria</taxon>
        <taxon>Pseudomonadati</taxon>
        <taxon>Pseudomonadota</taxon>
        <taxon>Gammaproteobacteria</taxon>
        <taxon>Methylococcales</taxon>
        <taxon>Crenotrichaceae</taxon>
        <taxon>Crenothrix</taxon>
    </lineage>
</organism>
<evidence type="ECO:0000256" key="1">
    <source>
        <dbReference type="ARBA" id="ARBA00022801"/>
    </source>
</evidence>
<dbReference type="GO" id="GO:0004386">
    <property type="term" value="F:helicase activity"/>
    <property type="evidence" value="ECO:0007669"/>
    <property type="project" value="UniProtKB-KW"/>
</dbReference>
<dbReference type="CDD" id="cd18793">
    <property type="entry name" value="SF2_C_SNF"/>
    <property type="match status" value="1"/>
</dbReference>
<dbReference type="Proteomes" id="UP000195667">
    <property type="component" value="Unassembled WGS sequence"/>
</dbReference>
<keyword evidence="2 7" id="KW-0347">Helicase</keyword>
<dbReference type="Gene3D" id="3.40.50.300">
    <property type="entry name" value="P-loop containing nucleotide triphosphate hydrolases"/>
    <property type="match status" value="1"/>
</dbReference>
<dbReference type="PROSITE" id="PS51192">
    <property type="entry name" value="HELICASE_ATP_BIND_1"/>
    <property type="match status" value="1"/>
</dbReference>
<keyword evidence="2 7" id="KW-0547">Nucleotide-binding</keyword>
<dbReference type="InterPro" id="IPR000330">
    <property type="entry name" value="SNF2_N"/>
</dbReference>
<dbReference type="InterPro" id="IPR027417">
    <property type="entry name" value="P-loop_NTPase"/>
</dbReference>
<keyword evidence="8" id="KW-1185">Reference proteome</keyword>
<feature type="domain" description="Helicase ATP-binding" evidence="5">
    <location>
        <begin position="319"/>
        <end position="478"/>
    </location>
</feature>
<dbReference type="RefSeq" id="WP_087144341.1">
    <property type="nucleotide sequence ID" value="NZ_FUKI01000132.1"/>
</dbReference>
<dbReference type="InterPro" id="IPR038718">
    <property type="entry name" value="SNF2-like_sf"/>
</dbReference>
<dbReference type="PANTHER" id="PTHR10799">
    <property type="entry name" value="SNF2/RAD54 HELICASE FAMILY"/>
    <property type="match status" value="1"/>
</dbReference>
<evidence type="ECO:0000313" key="8">
    <source>
        <dbReference type="Proteomes" id="UP000195667"/>
    </source>
</evidence>
<dbReference type="PROSITE" id="PS50966">
    <property type="entry name" value="ZF_SWIM"/>
    <property type="match status" value="2"/>
</dbReference>
<evidence type="ECO:0000259" key="4">
    <source>
        <dbReference type="PROSITE" id="PS50966"/>
    </source>
</evidence>
<name>A0A1R4HE48_9GAMM</name>
<feature type="domain" description="SWIM-type" evidence="4">
    <location>
        <begin position="58"/>
        <end position="95"/>
    </location>
</feature>
<dbReference type="Pfam" id="PF04434">
    <property type="entry name" value="SWIM"/>
    <property type="match status" value="2"/>
</dbReference>
<evidence type="ECO:0000256" key="3">
    <source>
        <dbReference type="PROSITE-ProRule" id="PRU00325"/>
    </source>
</evidence>
<dbReference type="Gene3D" id="3.40.50.10810">
    <property type="entry name" value="Tandem AAA-ATPase domain"/>
    <property type="match status" value="1"/>
</dbReference>
<keyword evidence="2 7" id="KW-0067">ATP-binding</keyword>
<dbReference type="PROSITE" id="PS51194">
    <property type="entry name" value="HELICASE_CTER"/>
    <property type="match status" value="1"/>
</dbReference>
<dbReference type="InterPro" id="IPR007527">
    <property type="entry name" value="Znf_SWIM"/>
</dbReference>
<accession>A0A1R4HE48</accession>
<dbReference type="GO" id="GO:0008270">
    <property type="term" value="F:zinc ion binding"/>
    <property type="evidence" value="ECO:0007669"/>
    <property type="project" value="UniProtKB-KW"/>
</dbReference>
<dbReference type="CDD" id="cd17919">
    <property type="entry name" value="DEXHc_Snf"/>
    <property type="match status" value="1"/>
</dbReference>
<keyword evidence="1" id="KW-0378">Hydrolase</keyword>
<dbReference type="EMBL" id="FUKI01000132">
    <property type="protein sequence ID" value="SJM94515.1"/>
    <property type="molecule type" value="Genomic_DNA"/>
</dbReference>
<evidence type="ECO:0000256" key="2">
    <source>
        <dbReference type="ARBA" id="ARBA00022806"/>
    </source>
</evidence>
<feature type="domain" description="Helicase C-terminal" evidence="6">
    <location>
        <begin position="608"/>
        <end position="755"/>
    </location>
</feature>
<sequence>MNNDLFIYDTERFKSIALDNVLEQGLFCFTEHCVIALNKQDNTLIAQVQETNNPHTTHHVTLSKDTGTKLNFQCSCDTPKNTACQHAIAALHSYTAYDKRYKNLIDTSAAAAVQTCIEQGNNEVRTKLISGNLGFGTWQATATTLGTQGLESYQVHIRSLTKPFNYCTCPDLNLYRLGTCKHIEAVLHYVQSKPDYNNYLGAGIPVSFVYMAWENNKPIMRLHALSSMSDNLSSICAGFFGPNKIFNGNLPEDFFRYTQQVQGRDDLHIGEDALQYAQQSAKNAAYKERAKQINDAILNTHGVIPDIKARLLPYQIDGVAFLATHGRALLADDTGLGKTLQAITAASWLVNHAAINKVLIVCPASLTFQWAREIKKFTAYTVQIIQGNAEQRAVQYQSDALFFIINYELAMRDITLITDDFNADLLVVDEPQRTKNWRTRITPKLKLIPSQYVFVLSGIIVENRLDDLYSLLQLVDPTILAPFWRYLLDYQITDETGTVLGYRDLAQLLHRIAPVMLRRQHQTVSTQLLEKTEVRLDIPLDKKQRELHDSGLSTAKQLAQLATRRTLTPGEQHRLLAALQQARMACNAAGLVDNETHGSPKLHELSYLLEDLCLQNNHKTVIFSQWAVMTEMVEALTRQIGLSAVRLHGGMSSDTRTDAINRFKNDDSVQVLISTDAGSVGLNLKSATVLINLDMPWNPAILEQRTACLHRPGQKNTLQVFLMLAEDSYEQQVTKLVKNKRDLFDNVISPETSKEVVGVSKKMLQTLINTLISNTAESNKHQNIKPSHALAASDTQHSDTGQSEPDPQLQQLLTSMQLVFKYRLQSVVGSPEQILVIVNPIHNSDEDTVRQLSKGVVPIAVVDTKTLNSLKGLEACSTLATLPVLYKQSLTTTINPLTQMAEAKLHSAETLLAQHCVAGVLDLIASAMLLQAAAIAGQFQAPAIDTVTVWLHNEILPQQLLTPAQADAIIRVVSLLQSPDVPLSLIEQAITDARLFC</sequence>
<protein>
    <submittedName>
        <fullName evidence="7">Putative helicase</fullName>
    </submittedName>
</protein>
<dbReference type="InterPro" id="IPR014001">
    <property type="entry name" value="Helicase_ATP-bd"/>
</dbReference>
<keyword evidence="3" id="KW-0479">Metal-binding</keyword>
<dbReference type="Pfam" id="PF00176">
    <property type="entry name" value="SNF2-rel_dom"/>
    <property type="match status" value="1"/>
</dbReference>
<feature type="domain" description="SWIM-type" evidence="4">
    <location>
        <begin position="153"/>
        <end position="191"/>
    </location>
</feature>
<dbReference type="SMART" id="SM00487">
    <property type="entry name" value="DEXDc"/>
    <property type="match status" value="1"/>
</dbReference>
<dbReference type="GO" id="GO:0016787">
    <property type="term" value="F:hydrolase activity"/>
    <property type="evidence" value="ECO:0007669"/>
    <property type="project" value="UniProtKB-KW"/>
</dbReference>
<dbReference type="OrthoDB" id="9772064at2"/>
<dbReference type="SMART" id="SM00490">
    <property type="entry name" value="HELICc"/>
    <property type="match status" value="1"/>
</dbReference>
<dbReference type="Pfam" id="PF00271">
    <property type="entry name" value="Helicase_C"/>
    <property type="match status" value="1"/>
</dbReference>
<dbReference type="AlphaFoldDB" id="A0A1R4HE48"/>
<dbReference type="SUPFAM" id="SSF52540">
    <property type="entry name" value="P-loop containing nucleoside triphosphate hydrolases"/>
    <property type="match status" value="2"/>
</dbReference>
<dbReference type="InterPro" id="IPR049730">
    <property type="entry name" value="SNF2/RAD54-like_C"/>
</dbReference>
<dbReference type="GO" id="GO:0005524">
    <property type="term" value="F:ATP binding"/>
    <property type="evidence" value="ECO:0007669"/>
    <property type="project" value="InterPro"/>
</dbReference>
<keyword evidence="3" id="KW-0862">Zinc</keyword>
<gene>
    <name evidence="7" type="ORF">CRENPOLYSF1_550003</name>
</gene>
<dbReference type="InterPro" id="IPR001650">
    <property type="entry name" value="Helicase_C-like"/>
</dbReference>
<keyword evidence="3" id="KW-0863">Zinc-finger</keyword>
<evidence type="ECO:0000259" key="6">
    <source>
        <dbReference type="PROSITE" id="PS51194"/>
    </source>
</evidence>
<reference evidence="8" key="1">
    <citation type="submission" date="2017-02" db="EMBL/GenBank/DDBJ databases">
        <authorList>
            <person name="Daims H."/>
        </authorList>
    </citation>
    <scope>NUCLEOTIDE SEQUENCE [LARGE SCALE GENOMIC DNA]</scope>
</reference>
<evidence type="ECO:0000313" key="7">
    <source>
        <dbReference type="EMBL" id="SJM94515.1"/>
    </source>
</evidence>
<proteinExistence type="predicted"/>
<evidence type="ECO:0000259" key="5">
    <source>
        <dbReference type="PROSITE" id="PS51192"/>
    </source>
</evidence>